<feature type="transmembrane region" description="Helical" evidence="2">
    <location>
        <begin position="217"/>
        <end position="239"/>
    </location>
</feature>
<dbReference type="Proteomes" id="UP001472677">
    <property type="component" value="Unassembled WGS sequence"/>
</dbReference>
<feature type="domain" description="DUF7870" evidence="4">
    <location>
        <begin position="578"/>
        <end position="672"/>
    </location>
</feature>
<accession>A0ABR2EVV9</accession>
<feature type="domain" description="DUF7870" evidence="4">
    <location>
        <begin position="441"/>
        <end position="535"/>
    </location>
</feature>
<proteinExistence type="predicted"/>
<dbReference type="Gene3D" id="3.40.50.150">
    <property type="entry name" value="Vaccinia Virus protein VP39"/>
    <property type="match status" value="1"/>
</dbReference>
<dbReference type="EMBL" id="JBBPBM010000010">
    <property type="protein sequence ID" value="KAK8564736.1"/>
    <property type="molecule type" value="Genomic_DNA"/>
</dbReference>
<keyword evidence="2" id="KW-1133">Transmembrane helix</keyword>
<gene>
    <name evidence="5" type="ORF">V6N12_058319</name>
</gene>
<feature type="region of interest" description="Disordered" evidence="1">
    <location>
        <begin position="408"/>
        <end position="429"/>
    </location>
</feature>
<evidence type="ECO:0000256" key="2">
    <source>
        <dbReference type="SAM" id="Phobius"/>
    </source>
</evidence>
<dbReference type="PANTHER" id="PTHR44843:SF14">
    <property type="entry name" value="METHYLTRANSFERASE TYPE 11 DOMAIN-CONTAINING PROTEIN"/>
    <property type="match status" value="1"/>
</dbReference>
<dbReference type="Pfam" id="PF13456">
    <property type="entry name" value="RVT_3"/>
    <property type="match status" value="1"/>
</dbReference>
<dbReference type="InterPro" id="IPR057192">
    <property type="entry name" value="DUF7870"/>
</dbReference>
<sequence length="673" mass="76197">MVWARHICSSHAAKSSSFTSPSPPFATANCCKCQLGPASWFTLNTDGVVSSSGHGFVDGLLRDTEGSWVGGFSRAIGMTDALQAKLWAIHDGLTFARSLGINQIQLQSDNLLAVNLLKNQDVVSSSFSLVRTIANLLHRAWLMDISWIPWEGNSPADWLAKKALGSSCQPLILDFLPPDLLLLLSADAHGASLMQIPSHNQPSMEPFTLKPNVLKNILVRFLSFGVLLLAVRFAFLIAIRGQSCVAGDDFCLFNVRHMSSVAVQSDKRYIHYYSSVFQDLIAYGYLSPNSKSLCIDTLTGEEVLALKRIGVSDSIGISKKSSRWKQPFKGSTFDFEFSSGLESSRFPVEFGSEICRTLKPGGFLVAHVTAKDAYSFQSFLDLFDCLRWIRSRETDGPDPPTKIQEIVMKKERQKPSPNNNSGEKDSVPELKREIIRNAEALIQQEPLRPWITMKRNIENIKYLTSMVDISFKRKYVYIDVGARSYASSIGNWFKKQYPKQNKHFEIYAIEADKAFHEEYKARKSVKLLPYAAWIRNETLFFEITRDPKRKSIATQRGRGMGRIHPVQSSASYVEDVDRIQGFDLAEWLTSVAGERDFVVMKMDVEGAEFHLMPRLIETGAVYLIDEMFLECHYNRWQKCCPAQRSPKYHNTYRQCLDLFTSLRARGLLVHQWR</sequence>
<name>A0ABR2EVV9_9ROSI</name>
<evidence type="ECO:0008006" key="7">
    <source>
        <dbReference type="Google" id="ProtNLM"/>
    </source>
</evidence>
<protein>
    <recommendedName>
        <fullName evidence="7">Methyltransferase FkbM domain-containing protein</fullName>
    </recommendedName>
</protein>
<keyword evidence="2" id="KW-0472">Membrane</keyword>
<organism evidence="5 6">
    <name type="scientific">Hibiscus sabdariffa</name>
    <name type="common">roselle</name>
    <dbReference type="NCBI Taxonomy" id="183260"/>
    <lineage>
        <taxon>Eukaryota</taxon>
        <taxon>Viridiplantae</taxon>
        <taxon>Streptophyta</taxon>
        <taxon>Embryophyta</taxon>
        <taxon>Tracheophyta</taxon>
        <taxon>Spermatophyta</taxon>
        <taxon>Magnoliopsida</taxon>
        <taxon>eudicotyledons</taxon>
        <taxon>Gunneridae</taxon>
        <taxon>Pentapetalae</taxon>
        <taxon>rosids</taxon>
        <taxon>malvids</taxon>
        <taxon>Malvales</taxon>
        <taxon>Malvaceae</taxon>
        <taxon>Malvoideae</taxon>
        <taxon>Hibiscus</taxon>
    </lineage>
</organism>
<dbReference type="Gene3D" id="3.30.420.10">
    <property type="entry name" value="Ribonuclease H-like superfamily/Ribonuclease H"/>
    <property type="match status" value="1"/>
</dbReference>
<dbReference type="CDD" id="cd06222">
    <property type="entry name" value="RNase_H_like"/>
    <property type="match status" value="1"/>
</dbReference>
<dbReference type="InterPro" id="IPR036397">
    <property type="entry name" value="RNaseH_sf"/>
</dbReference>
<dbReference type="SUPFAM" id="SSF53335">
    <property type="entry name" value="S-adenosyl-L-methionine-dependent methyltransferases"/>
    <property type="match status" value="1"/>
</dbReference>
<feature type="domain" description="RNase H type-1" evidence="3">
    <location>
        <begin position="44"/>
        <end position="163"/>
    </location>
</feature>
<dbReference type="SUPFAM" id="SSF53098">
    <property type="entry name" value="Ribonuclease H-like"/>
    <property type="match status" value="1"/>
</dbReference>
<dbReference type="InterPro" id="IPR002156">
    <property type="entry name" value="RNaseH_domain"/>
</dbReference>
<evidence type="ECO:0000259" key="4">
    <source>
        <dbReference type="Pfam" id="PF25276"/>
    </source>
</evidence>
<dbReference type="Pfam" id="PF25276">
    <property type="entry name" value="DUF7870"/>
    <property type="match status" value="2"/>
</dbReference>
<dbReference type="InterPro" id="IPR012337">
    <property type="entry name" value="RNaseH-like_sf"/>
</dbReference>
<reference evidence="5 6" key="1">
    <citation type="journal article" date="2024" name="G3 (Bethesda)">
        <title>Genome assembly of Hibiscus sabdariffa L. provides insights into metabolisms of medicinal natural products.</title>
        <authorList>
            <person name="Kim T."/>
        </authorList>
    </citation>
    <scope>NUCLEOTIDE SEQUENCE [LARGE SCALE GENOMIC DNA]</scope>
    <source>
        <strain evidence="5">TK-2024</strain>
        <tissue evidence="5">Old leaves</tissue>
    </source>
</reference>
<dbReference type="PANTHER" id="PTHR44843">
    <property type="entry name" value="METHYLTRANSFERASE"/>
    <property type="match status" value="1"/>
</dbReference>
<dbReference type="InterPro" id="IPR044730">
    <property type="entry name" value="RNase_H-like_dom_plant"/>
</dbReference>
<comment type="caution">
    <text evidence="5">The sequence shown here is derived from an EMBL/GenBank/DDBJ whole genome shotgun (WGS) entry which is preliminary data.</text>
</comment>
<evidence type="ECO:0000256" key="1">
    <source>
        <dbReference type="SAM" id="MobiDB-lite"/>
    </source>
</evidence>
<keyword evidence="2" id="KW-0812">Transmembrane</keyword>
<evidence type="ECO:0000313" key="6">
    <source>
        <dbReference type="Proteomes" id="UP001472677"/>
    </source>
</evidence>
<dbReference type="InterPro" id="IPR029063">
    <property type="entry name" value="SAM-dependent_MTases_sf"/>
</dbReference>
<evidence type="ECO:0000259" key="3">
    <source>
        <dbReference type="Pfam" id="PF13456"/>
    </source>
</evidence>
<keyword evidence="6" id="KW-1185">Reference proteome</keyword>
<evidence type="ECO:0000313" key="5">
    <source>
        <dbReference type="EMBL" id="KAK8564736.1"/>
    </source>
</evidence>